<keyword evidence="1" id="KW-0812">Transmembrane</keyword>
<protein>
    <submittedName>
        <fullName evidence="2">Uncharacterized protein</fullName>
    </submittedName>
</protein>
<keyword evidence="1" id="KW-0472">Membrane</keyword>
<sequence>MGSRWPRRMFAEHAENVGFGRIIRLHRSDIAGRLGSPDMVFMSVLMFDFVALFAAGIALLGLTVDGSPQWRLPVLGLVLLGWLTAAVARWRRTTKPEERSWIAVAQHGLLMWDPYRKDEPGLVAIPWNAVSFDALSPTSTYLVWHDGEHGELSDPYRYYGRWDLIRAVKRGGPVVPWRLISGTAAAVLVTVLIVWLAWWPPA</sequence>
<gene>
    <name evidence="2" type="ORF">GCM10010383_36910</name>
</gene>
<dbReference type="Proteomes" id="UP000617743">
    <property type="component" value="Unassembled WGS sequence"/>
</dbReference>
<feature type="transmembrane region" description="Helical" evidence="1">
    <location>
        <begin position="179"/>
        <end position="199"/>
    </location>
</feature>
<name>A0ABQ2X7U7_9ACTN</name>
<comment type="caution">
    <text evidence="2">The sequence shown here is derived from an EMBL/GenBank/DDBJ whole genome shotgun (WGS) entry which is preliminary data.</text>
</comment>
<keyword evidence="1" id="KW-1133">Transmembrane helix</keyword>
<organism evidence="2 3">
    <name type="scientific">Streptomyces lomondensis</name>
    <dbReference type="NCBI Taxonomy" id="68229"/>
    <lineage>
        <taxon>Bacteria</taxon>
        <taxon>Bacillati</taxon>
        <taxon>Actinomycetota</taxon>
        <taxon>Actinomycetes</taxon>
        <taxon>Kitasatosporales</taxon>
        <taxon>Streptomycetaceae</taxon>
        <taxon>Streptomyces</taxon>
    </lineage>
</organism>
<proteinExistence type="predicted"/>
<evidence type="ECO:0000313" key="3">
    <source>
        <dbReference type="Proteomes" id="UP000617743"/>
    </source>
</evidence>
<feature type="transmembrane region" description="Helical" evidence="1">
    <location>
        <begin position="40"/>
        <end position="64"/>
    </location>
</feature>
<evidence type="ECO:0000313" key="2">
    <source>
        <dbReference type="EMBL" id="GGX03245.1"/>
    </source>
</evidence>
<evidence type="ECO:0000256" key="1">
    <source>
        <dbReference type="SAM" id="Phobius"/>
    </source>
</evidence>
<feature type="transmembrane region" description="Helical" evidence="1">
    <location>
        <begin position="70"/>
        <end position="90"/>
    </location>
</feature>
<reference evidence="3" key="1">
    <citation type="journal article" date="2019" name="Int. J. Syst. Evol. Microbiol.">
        <title>The Global Catalogue of Microorganisms (GCM) 10K type strain sequencing project: providing services to taxonomists for standard genome sequencing and annotation.</title>
        <authorList>
            <consortium name="The Broad Institute Genomics Platform"/>
            <consortium name="The Broad Institute Genome Sequencing Center for Infectious Disease"/>
            <person name="Wu L."/>
            <person name="Ma J."/>
        </authorList>
    </citation>
    <scope>NUCLEOTIDE SEQUENCE [LARGE SCALE GENOMIC DNA]</scope>
    <source>
        <strain evidence="3">JCM 4866</strain>
    </source>
</reference>
<dbReference type="EMBL" id="BMWC01000004">
    <property type="protein sequence ID" value="GGX03245.1"/>
    <property type="molecule type" value="Genomic_DNA"/>
</dbReference>
<accession>A0ABQ2X7U7</accession>
<keyword evidence="3" id="KW-1185">Reference proteome</keyword>